<dbReference type="CDD" id="cd15055">
    <property type="entry name" value="7tmA_TAARs"/>
    <property type="match status" value="1"/>
</dbReference>
<evidence type="ECO:0000256" key="7">
    <source>
        <dbReference type="ARBA" id="ARBA00023170"/>
    </source>
</evidence>
<evidence type="ECO:0000256" key="1">
    <source>
        <dbReference type="ARBA" id="ARBA00004651"/>
    </source>
</evidence>
<dbReference type="PROSITE" id="PS00237">
    <property type="entry name" value="G_PROTEIN_RECEP_F1_1"/>
    <property type="match status" value="1"/>
</dbReference>
<keyword evidence="7 9" id="KW-0675">Receptor</keyword>
<dbReference type="Proteomes" id="UP000261420">
    <property type="component" value="Unplaced"/>
</dbReference>
<evidence type="ECO:0000256" key="3">
    <source>
        <dbReference type="ARBA" id="ARBA00022692"/>
    </source>
</evidence>
<dbReference type="GO" id="GO:0005886">
    <property type="term" value="C:plasma membrane"/>
    <property type="evidence" value="ECO:0007669"/>
    <property type="project" value="UniProtKB-SubCell"/>
</dbReference>
<evidence type="ECO:0000313" key="13">
    <source>
        <dbReference type="Proteomes" id="UP000261420"/>
    </source>
</evidence>
<keyword evidence="5 9" id="KW-0297">G-protein coupled receptor</keyword>
<feature type="transmembrane region" description="Helical" evidence="10">
    <location>
        <begin position="311"/>
        <end position="331"/>
    </location>
</feature>
<feature type="transmembrane region" description="Helical" evidence="10">
    <location>
        <begin position="90"/>
        <end position="109"/>
    </location>
</feature>
<keyword evidence="6 10" id="KW-0472">Membrane</keyword>
<evidence type="ECO:0000256" key="2">
    <source>
        <dbReference type="ARBA" id="ARBA00022475"/>
    </source>
</evidence>
<protein>
    <recommendedName>
        <fullName evidence="11">G-protein coupled receptors family 1 profile domain-containing protein</fullName>
    </recommendedName>
</protein>
<dbReference type="GeneTree" id="ENSGT01050000244823"/>
<feature type="transmembrane region" description="Helical" evidence="10">
    <location>
        <begin position="54"/>
        <end position="78"/>
    </location>
</feature>
<dbReference type="InterPro" id="IPR017452">
    <property type="entry name" value="GPCR_Rhodpsn_7TM"/>
</dbReference>
<dbReference type="GO" id="GO:0001594">
    <property type="term" value="F:trace-amine receptor activity"/>
    <property type="evidence" value="ECO:0007669"/>
    <property type="project" value="TreeGrafter"/>
</dbReference>
<accession>A0A3B4US95</accession>
<comment type="similarity">
    <text evidence="9">Belongs to the G-protein coupled receptor 1 family.</text>
</comment>
<feature type="transmembrane region" description="Helical" evidence="10">
    <location>
        <begin position="275"/>
        <end position="296"/>
    </location>
</feature>
<dbReference type="PANTHER" id="PTHR24249:SF381">
    <property type="entry name" value="TRACE AMINE ASSOCIATED RECEPTOR 19P-RELATED"/>
    <property type="match status" value="1"/>
</dbReference>
<evidence type="ECO:0000256" key="8">
    <source>
        <dbReference type="ARBA" id="ARBA00023224"/>
    </source>
</evidence>
<evidence type="ECO:0000256" key="4">
    <source>
        <dbReference type="ARBA" id="ARBA00022989"/>
    </source>
</evidence>
<evidence type="ECO:0000256" key="6">
    <source>
        <dbReference type="ARBA" id="ARBA00023136"/>
    </source>
</evidence>
<dbReference type="SUPFAM" id="SSF81321">
    <property type="entry name" value="Family A G protein-coupled receptor-like"/>
    <property type="match status" value="1"/>
</dbReference>
<organism evidence="12 13">
    <name type="scientific">Seriola dumerili</name>
    <name type="common">Greater amberjack</name>
    <name type="synonym">Caranx dumerili</name>
    <dbReference type="NCBI Taxonomy" id="41447"/>
    <lineage>
        <taxon>Eukaryota</taxon>
        <taxon>Metazoa</taxon>
        <taxon>Chordata</taxon>
        <taxon>Craniata</taxon>
        <taxon>Vertebrata</taxon>
        <taxon>Euteleostomi</taxon>
        <taxon>Actinopterygii</taxon>
        <taxon>Neopterygii</taxon>
        <taxon>Teleostei</taxon>
        <taxon>Neoteleostei</taxon>
        <taxon>Acanthomorphata</taxon>
        <taxon>Carangaria</taxon>
        <taxon>Carangiformes</taxon>
        <taxon>Carangidae</taxon>
        <taxon>Seriola</taxon>
    </lineage>
</organism>
<dbReference type="InterPro" id="IPR000276">
    <property type="entry name" value="GPCR_Rhodpsn"/>
</dbReference>
<reference evidence="12" key="2">
    <citation type="submission" date="2025-09" db="UniProtKB">
        <authorList>
            <consortium name="Ensembl"/>
        </authorList>
    </citation>
    <scope>IDENTIFICATION</scope>
</reference>
<dbReference type="InterPro" id="IPR050569">
    <property type="entry name" value="TAAR"/>
</dbReference>
<name>A0A3B4US95_SERDU</name>
<feature type="transmembrane region" description="Helical" evidence="10">
    <location>
        <begin position="169"/>
        <end position="188"/>
    </location>
</feature>
<keyword evidence="4 10" id="KW-1133">Transmembrane helix</keyword>
<reference evidence="12" key="1">
    <citation type="submission" date="2025-08" db="UniProtKB">
        <authorList>
            <consortium name="Ensembl"/>
        </authorList>
    </citation>
    <scope>IDENTIFICATION</scope>
</reference>
<dbReference type="Ensembl" id="ENSSDUT00000021603.1">
    <property type="protein sequence ID" value="ENSSDUP00000021212.1"/>
    <property type="gene ID" value="ENSSDUG00000015442.1"/>
</dbReference>
<feature type="domain" description="G-protein coupled receptors family 1 profile" evidence="11">
    <location>
        <begin position="70"/>
        <end position="324"/>
    </location>
</feature>
<dbReference type="Pfam" id="PF00001">
    <property type="entry name" value="7tm_1"/>
    <property type="match status" value="1"/>
</dbReference>
<dbReference type="PROSITE" id="PS50262">
    <property type="entry name" value="G_PROTEIN_RECEP_F1_2"/>
    <property type="match status" value="1"/>
</dbReference>
<evidence type="ECO:0000256" key="5">
    <source>
        <dbReference type="ARBA" id="ARBA00023040"/>
    </source>
</evidence>
<feature type="transmembrane region" description="Helical" evidence="10">
    <location>
        <begin position="218"/>
        <end position="241"/>
    </location>
</feature>
<dbReference type="SMART" id="SM01381">
    <property type="entry name" value="7TM_GPCR_Srsx"/>
    <property type="match status" value="1"/>
</dbReference>
<comment type="subcellular location">
    <subcellularLocation>
        <location evidence="1">Cell membrane</location>
        <topology evidence="1">Multi-pass membrane protein</topology>
    </subcellularLocation>
</comment>
<dbReference type="OMA" id="AWILRIF"/>
<keyword evidence="2" id="KW-1003">Cell membrane</keyword>
<keyword evidence="8 9" id="KW-0807">Transducer</keyword>
<evidence type="ECO:0000256" key="9">
    <source>
        <dbReference type="RuleBase" id="RU000688"/>
    </source>
</evidence>
<evidence type="ECO:0000259" key="11">
    <source>
        <dbReference type="PROSITE" id="PS50262"/>
    </source>
</evidence>
<evidence type="ECO:0000313" key="12">
    <source>
        <dbReference type="Ensembl" id="ENSSDUP00000021212.1"/>
    </source>
</evidence>
<dbReference type="PANTHER" id="PTHR24249">
    <property type="entry name" value="HISTAMINE RECEPTOR-RELATED G-PROTEIN COUPLED RECEPTOR"/>
    <property type="match status" value="1"/>
</dbReference>
<dbReference type="PRINTS" id="PR00237">
    <property type="entry name" value="GPCRRHODOPSN"/>
</dbReference>
<keyword evidence="13" id="KW-1185">Reference proteome</keyword>
<proteinExistence type="inferred from homology"/>
<sequence length="393" mass="44162">MTNGFTQKAVSTQQLLLSLSLSLNMGGQLGDELCYPQYHNASCRKAMHSQSEDMILHSLLSCITLFTVVLNLVFVLIFSHFRQLHTSTNLLLLSLAVADFLVGLLQMPAEIHVLGGCWMLGDFICAVNYFLGYLTVSVSVGNMVLISIDRYMAICDPMFYSTKVTLRRVQYCVCLCWIFSGVHSAWILRIFLKQPDMYNACYGECVVVLSYVETSADLFFTFLGPIVVITILYLLVFVVAVSQARAMRSHIATVTLQRSETVKAKKSELKAARTLGVVIAAFILCNSPYYCFIVAAEYNLIGASTAYIELWLLYFNSCLNPVIYVFFYPWFRKAIKHIVTLQILQPGSNEGEIIPILSSINSIHTAQSWGWLMSMHISVDISEVKQMEVLIMT</sequence>
<evidence type="ECO:0000256" key="10">
    <source>
        <dbReference type="SAM" id="Phobius"/>
    </source>
</evidence>
<feature type="transmembrane region" description="Helical" evidence="10">
    <location>
        <begin position="129"/>
        <end position="148"/>
    </location>
</feature>
<dbReference type="AlphaFoldDB" id="A0A3B4US95"/>
<dbReference type="Gene3D" id="1.20.1070.10">
    <property type="entry name" value="Rhodopsin 7-helix transmembrane proteins"/>
    <property type="match status" value="1"/>
</dbReference>
<keyword evidence="3 9" id="KW-0812">Transmembrane</keyword>